<dbReference type="InterPro" id="IPR002347">
    <property type="entry name" value="SDR_fam"/>
</dbReference>
<dbReference type="SUPFAM" id="SSF51735">
    <property type="entry name" value="NAD(P)-binding Rossmann-fold domains"/>
    <property type="match status" value="1"/>
</dbReference>
<feature type="binding site" evidence="7">
    <location>
        <begin position="156"/>
        <end position="160"/>
    </location>
    <ligand>
        <name>NADP(+)</name>
        <dbReference type="ChEBI" id="CHEBI:58349"/>
    </ligand>
</feature>
<dbReference type="PANTHER" id="PTHR42879">
    <property type="entry name" value="3-OXOACYL-(ACYL-CARRIER-PROTEIN) REDUCTASE"/>
    <property type="match status" value="1"/>
</dbReference>
<feature type="binding site" evidence="7">
    <location>
        <begin position="13"/>
        <end position="16"/>
    </location>
    <ligand>
        <name>NADP(+)</name>
        <dbReference type="ChEBI" id="CHEBI:58349"/>
    </ligand>
</feature>
<comment type="function">
    <text evidence="1 8">Catalyzes the NADPH-dependent reduction of beta-ketoacyl-ACP substrates to beta-hydroxyacyl-ACP products, the first reductive step in the elongation cycle of fatty acid biosynthesis.</text>
</comment>
<comment type="pathway">
    <text evidence="8">Lipid metabolism; fatty acid biosynthesis.</text>
</comment>
<dbReference type="GO" id="GO:0004316">
    <property type="term" value="F:3-oxoacyl-[acyl-carrier-protein] reductase (NADPH) activity"/>
    <property type="evidence" value="ECO:0007669"/>
    <property type="project" value="UniProtKB-UniRule"/>
</dbReference>
<comment type="similarity">
    <text evidence="2 8">Belongs to the short-chain dehydrogenases/reductases (SDR) family.</text>
</comment>
<dbReference type="EC" id="1.1.1.100" evidence="8"/>
<dbReference type="EMBL" id="JACRDE010000317">
    <property type="protein sequence ID" value="MBI5250210.1"/>
    <property type="molecule type" value="Genomic_DNA"/>
</dbReference>
<evidence type="ECO:0000256" key="3">
    <source>
        <dbReference type="ARBA" id="ARBA00022857"/>
    </source>
</evidence>
<comment type="caution">
    <text evidence="10">The sequence shown here is derived from an EMBL/GenBank/DDBJ whole genome shotgun (WGS) entry which is preliminary data.</text>
</comment>
<keyword evidence="8" id="KW-0276">Fatty acid metabolism</keyword>
<dbReference type="PROSITE" id="PS00061">
    <property type="entry name" value="ADH_SHORT"/>
    <property type="match status" value="1"/>
</dbReference>
<dbReference type="InterPro" id="IPR057326">
    <property type="entry name" value="KR_dom"/>
</dbReference>
<organism evidence="10 11">
    <name type="scientific">Desulfomonile tiedjei</name>
    <dbReference type="NCBI Taxonomy" id="2358"/>
    <lineage>
        <taxon>Bacteria</taxon>
        <taxon>Pseudomonadati</taxon>
        <taxon>Thermodesulfobacteriota</taxon>
        <taxon>Desulfomonilia</taxon>
        <taxon>Desulfomonilales</taxon>
        <taxon>Desulfomonilaceae</taxon>
        <taxon>Desulfomonile</taxon>
    </lineage>
</organism>
<evidence type="ECO:0000256" key="8">
    <source>
        <dbReference type="RuleBase" id="RU366074"/>
    </source>
</evidence>
<dbReference type="InterPro" id="IPR050259">
    <property type="entry name" value="SDR"/>
</dbReference>
<evidence type="ECO:0000256" key="5">
    <source>
        <dbReference type="ARBA" id="ARBA00048508"/>
    </source>
</evidence>
<dbReference type="InterPro" id="IPR036291">
    <property type="entry name" value="NAD(P)-bd_dom_sf"/>
</dbReference>
<keyword evidence="8" id="KW-0443">Lipid metabolism</keyword>
<feature type="binding site" evidence="7">
    <location>
        <position position="189"/>
    </location>
    <ligand>
        <name>NADP(+)</name>
        <dbReference type="ChEBI" id="CHEBI:58349"/>
    </ligand>
</feature>
<comment type="subunit">
    <text evidence="8">Homotetramer.</text>
</comment>
<dbReference type="NCBIfam" id="NF005559">
    <property type="entry name" value="PRK07231.1"/>
    <property type="match status" value="1"/>
</dbReference>
<evidence type="ECO:0000313" key="11">
    <source>
        <dbReference type="Proteomes" id="UP000807825"/>
    </source>
</evidence>
<feature type="binding site" evidence="7">
    <location>
        <position position="91"/>
    </location>
    <ligand>
        <name>NADP(+)</name>
        <dbReference type="ChEBI" id="CHEBI:58349"/>
    </ligand>
</feature>
<dbReference type="PRINTS" id="PR00081">
    <property type="entry name" value="GDHRDH"/>
</dbReference>
<evidence type="ECO:0000256" key="2">
    <source>
        <dbReference type="ARBA" id="ARBA00006484"/>
    </source>
</evidence>
<proteinExistence type="inferred from homology"/>
<dbReference type="NCBIfam" id="NF009466">
    <property type="entry name" value="PRK12826.1-2"/>
    <property type="match status" value="1"/>
</dbReference>
<keyword evidence="8" id="KW-0444">Lipid biosynthesis</keyword>
<protein>
    <recommendedName>
        <fullName evidence="8">3-oxoacyl-[acyl-carrier-protein] reductase</fullName>
        <ecNumber evidence="8">1.1.1.100</ecNumber>
    </recommendedName>
</protein>
<evidence type="ECO:0000256" key="4">
    <source>
        <dbReference type="ARBA" id="ARBA00023002"/>
    </source>
</evidence>
<evidence type="ECO:0000259" key="9">
    <source>
        <dbReference type="SMART" id="SM00822"/>
    </source>
</evidence>
<evidence type="ECO:0000256" key="7">
    <source>
        <dbReference type="PIRSR" id="PIRSR611284-2"/>
    </source>
</evidence>
<name>A0A9D6V414_9BACT</name>
<dbReference type="GO" id="GO:0006633">
    <property type="term" value="P:fatty acid biosynthetic process"/>
    <property type="evidence" value="ECO:0007669"/>
    <property type="project" value="UniProtKB-KW"/>
</dbReference>
<comment type="catalytic activity">
    <reaction evidence="5 8">
        <text>a (3R)-hydroxyacyl-[ACP] + NADP(+) = a 3-oxoacyl-[ACP] + NADPH + H(+)</text>
        <dbReference type="Rhea" id="RHEA:17397"/>
        <dbReference type="Rhea" id="RHEA-COMP:9916"/>
        <dbReference type="Rhea" id="RHEA-COMP:9945"/>
        <dbReference type="ChEBI" id="CHEBI:15378"/>
        <dbReference type="ChEBI" id="CHEBI:57783"/>
        <dbReference type="ChEBI" id="CHEBI:58349"/>
        <dbReference type="ChEBI" id="CHEBI:78776"/>
        <dbReference type="ChEBI" id="CHEBI:78827"/>
        <dbReference type="EC" id="1.1.1.100"/>
    </reaction>
</comment>
<dbReference type="NCBIfam" id="TIGR01830">
    <property type="entry name" value="3oxo_ACP_reduc"/>
    <property type="match status" value="1"/>
</dbReference>
<dbReference type="FunFam" id="3.40.50.720:FF:000115">
    <property type="entry name" value="3-oxoacyl-[acyl-carrier-protein] reductase FabG"/>
    <property type="match status" value="1"/>
</dbReference>
<dbReference type="PRINTS" id="PR00080">
    <property type="entry name" value="SDRFAMILY"/>
</dbReference>
<dbReference type="InterPro" id="IPR011284">
    <property type="entry name" value="3oxo_ACP_reduc"/>
</dbReference>
<sequence length="248" mass="25932">MISLQGQTALVTGGSRGIGSAVCSMLASSGAFVVVNYRSSEASAQDVMAGIKDLGGDGKIARFDVCSGDEVDRATAEIIQDRGKIDILVNNAGISRDGLIGRMKDQDWNDVLSTNLSGVFHICRSVSKSMIRNRKGRIINISSTAGEAGNPGQVNYSAAKAGLIGFTKALARELAPRNILVNSVSPGIISGGLSDQLTEDQLEAIRAHVPLRRTGTSDDVAAAVLFLSSGMADYITGQVIRVNGGLYM</sequence>
<evidence type="ECO:0000256" key="6">
    <source>
        <dbReference type="PIRSR" id="PIRSR611284-1"/>
    </source>
</evidence>
<feature type="active site" description="Proton acceptor" evidence="6">
    <location>
        <position position="156"/>
    </location>
</feature>
<dbReference type="CDD" id="cd05333">
    <property type="entry name" value="BKR_SDR_c"/>
    <property type="match status" value="1"/>
</dbReference>
<accession>A0A9D6V414</accession>
<gene>
    <name evidence="10" type="primary">fabG</name>
    <name evidence="10" type="ORF">HY912_12010</name>
</gene>
<dbReference type="PANTHER" id="PTHR42879:SF2">
    <property type="entry name" value="3-OXOACYL-[ACYL-CARRIER-PROTEIN] REDUCTASE FABG"/>
    <property type="match status" value="1"/>
</dbReference>
<reference evidence="10" key="1">
    <citation type="submission" date="2020-07" db="EMBL/GenBank/DDBJ databases">
        <title>Huge and variable diversity of episymbiotic CPR bacteria and DPANN archaea in groundwater ecosystems.</title>
        <authorList>
            <person name="He C.Y."/>
            <person name="Keren R."/>
            <person name="Whittaker M."/>
            <person name="Farag I.F."/>
            <person name="Doudna J."/>
            <person name="Cate J.H.D."/>
            <person name="Banfield J.F."/>
        </authorList>
    </citation>
    <scope>NUCLEOTIDE SEQUENCE</scope>
    <source>
        <strain evidence="10">NC_groundwater_1664_Pr3_B-0.1um_52_9</strain>
    </source>
</reference>
<dbReference type="Pfam" id="PF13561">
    <property type="entry name" value="adh_short_C2"/>
    <property type="match status" value="1"/>
</dbReference>
<evidence type="ECO:0000313" key="10">
    <source>
        <dbReference type="EMBL" id="MBI5250210.1"/>
    </source>
</evidence>
<keyword evidence="3 7" id="KW-0521">NADP</keyword>
<feature type="domain" description="Ketoreductase" evidence="9">
    <location>
        <begin position="7"/>
        <end position="192"/>
    </location>
</feature>
<dbReference type="AlphaFoldDB" id="A0A9D6V414"/>
<evidence type="ECO:0000256" key="1">
    <source>
        <dbReference type="ARBA" id="ARBA00002607"/>
    </source>
</evidence>
<dbReference type="SMART" id="SM00822">
    <property type="entry name" value="PKS_KR"/>
    <property type="match status" value="1"/>
</dbReference>
<keyword evidence="4 8" id="KW-0560">Oxidoreductase</keyword>
<dbReference type="InterPro" id="IPR020904">
    <property type="entry name" value="Sc_DH/Rdtase_CS"/>
</dbReference>
<dbReference type="Proteomes" id="UP000807825">
    <property type="component" value="Unassembled WGS sequence"/>
</dbReference>
<dbReference type="GO" id="GO:0051287">
    <property type="term" value="F:NAD binding"/>
    <property type="evidence" value="ECO:0007669"/>
    <property type="project" value="UniProtKB-UniRule"/>
</dbReference>
<dbReference type="Gene3D" id="3.40.50.720">
    <property type="entry name" value="NAD(P)-binding Rossmann-like Domain"/>
    <property type="match status" value="1"/>
</dbReference>
<keyword evidence="8" id="KW-0275">Fatty acid biosynthesis</keyword>